<dbReference type="Proteomes" id="UP000433101">
    <property type="component" value="Unassembled WGS sequence"/>
</dbReference>
<comment type="caution">
    <text evidence="3">The sequence shown here is derived from an EMBL/GenBank/DDBJ whole genome shotgun (WGS) entry which is preliminary data.</text>
</comment>
<feature type="domain" description="Heparinase II/III-like C-terminal" evidence="2">
    <location>
        <begin position="313"/>
        <end position="558"/>
    </location>
</feature>
<dbReference type="InterPro" id="IPR012480">
    <property type="entry name" value="Hepar_II_III_C"/>
</dbReference>
<evidence type="ECO:0000259" key="2">
    <source>
        <dbReference type="Pfam" id="PF07940"/>
    </source>
</evidence>
<sequence>MTFGAVSEQARVWRLLAHSAWQSGLRWLHGGPMFRWQPFSPTPSRLLIAPQDLRTADSANAADIYAGRFLFAGYLVETGGRSPFEIEPPSDDWSRALHGFGWLRHMRAANTNVARQNARALVDDWIKTCGRWNAVGWEEPVVARRILSWLSQSPLILEGCDRDFYRRFLRSLARQVRYLRKTINETHDGVPRLTVAIAVAAATVCMAGQNRFVRQSLRRLDQELARQVLADGGHISRNPAALIEILVDLLPVRQALSMQGLPAPQNVMTGIDRMMPMIRFFRHGDGAFAHFNGCGSTAADLLATILAYDDARGAAPSNAPHSGYQRLTGGDTIVLMETGKPPPISVSDRAHAGCLSVEISSRRNRLVVNCGVSGISRGRWSAVARSTAAHSTAVFEDTSSARFLSGRYSGRWLGAPIISGPTNVPVAREESDAGTRVVASHNGYQEHFRIVHERDITLSADGTVIDGIDRFKPTSTLGNEDAYAVRFHLHPQVKASLTRAGTAVLLVCPDGEAWEFVAPHSEMAIEESIYLSDVYSHRRTEQIVLFGRAKKEPEARWQLRRTATSKTVRKRVGESAAPELNL</sequence>
<dbReference type="AlphaFoldDB" id="A0A7X3LU46"/>
<keyword evidence="4" id="KW-1185">Reference proteome</keyword>
<dbReference type="RefSeq" id="WP_160775366.1">
    <property type="nucleotide sequence ID" value="NZ_WUMV01000003.1"/>
</dbReference>
<comment type="subcellular location">
    <subcellularLocation>
        <location evidence="1">Cell envelope</location>
    </subcellularLocation>
</comment>
<organism evidence="3 4">
    <name type="scientific">Stappia sediminis</name>
    <dbReference type="NCBI Taxonomy" id="2692190"/>
    <lineage>
        <taxon>Bacteria</taxon>
        <taxon>Pseudomonadati</taxon>
        <taxon>Pseudomonadota</taxon>
        <taxon>Alphaproteobacteria</taxon>
        <taxon>Hyphomicrobiales</taxon>
        <taxon>Stappiaceae</taxon>
        <taxon>Stappia</taxon>
    </lineage>
</organism>
<dbReference type="Gene3D" id="2.70.98.70">
    <property type="match status" value="1"/>
</dbReference>
<dbReference type="EMBL" id="WUMV01000003">
    <property type="protein sequence ID" value="MXN65152.1"/>
    <property type="molecule type" value="Genomic_DNA"/>
</dbReference>
<evidence type="ECO:0000313" key="3">
    <source>
        <dbReference type="EMBL" id="MXN65152.1"/>
    </source>
</evidence>
<dbReference type="InterPro" id="IPR008929">
    <property type="entry name" value="Chondroitin_lyas"/>
</dbReference>
<dbReference type="GO" id="GO:0030313">
    <property type="term" value="C:cell envelope"/>
    <property type="evidence" value="ECO:0007669"/>
    <property type="project" value="UniProtKB-SubCell"/>
</dbReference>
<dbReference type="Gene3D" id="1.50.10.100">
    <property type="entry name" value="Chondroitin AC/alginate lyase"/>
    <property type="match status" value="1"/>
</dbReference>
<evidence type="ECO:0000256" key="1">
    <source>
        <dbReference type="ARBA" id="ARBA00004196"/>
    </source>
</evidence>
<protein>
    <submittedName>
        <fullName evidence="3">Heparinase</fullName>
    </submittedName>
</protein>
<gene>
    <name evidence="3" type="ORF">GR183_09550</name>
</gene>
<dbReference type="Pfam" id="PF07940">
    <property type="entry name" value="Hepar_II_III_C"/>
    <property type="match status" value="1"/>
</dbReference>
<accession>A0A7X3LU46</accession>
<proteinExistence type="predicted"/>
<reference evidence="3 4" key="1">
    <citation type="submission" date="2019-12" db="EMBL/GenBank/DDBJ databases">
        <authorList>
            <person name="Li M."/>
        </authorList>
    </citation>
    <scope>NUCLEOTIDE SEQUENCE [LARGE SCALE GENOMIC DNA]</scope>
    <source>
        <strain evidence="3 4">GBMRC 2046</strain>
    </source>
</reference>
<name>A0A7X3LU46_9HYPH</name>
<dbReference type="GO" id="GO:0016829">
    <property type="term" value="F:lyase activity"/>
    <property type="evidence" value="ECO:0007669"/>
    <property type="project" value="InterPro"/>
</dbReference>
<evidence type="ECO:0000313" key="4">
    <source>
        <dbReference type="Proteomes" id="UP000433101"/>
    </source>
</evidence>